<dbReference type="AlphaFoldDB" id="A0A0U1CXA0"/>
<evidence type="ECO:0000313" key="3">
    <source>
        <dbReference type="Proteomes" id="UP000199601"/>
    </source>
</evidence>
<name>A0A0U1CXA0_9MYCO</name>
<keyword evidence="1" id="KW-0812">Transmembrane</keyword>
<dbReference type="Proteomes" id="UP000199601">
    <property type="component" value="Unassembled WGS sequence"/>
</dbReference>
<reference evidence="3" key="1">
    <citation type="submission" date="2015-03" db="EMBL/GenBank/DDBJ databases">
        <authorList>
            <person name="Urmite Genomes"/>
        </authorList>
    </citation>
    <scope>NUCLEOTIDE SEQUENCE [LARGE SCALE GENOMIC DNA]</scope>
    <source>
        <strain evidence="3">CSUR P1344</strain>
    </source>
</reference>
<feature type="transmembrane region" description="Helical" evidence="1">
    <location>
        <begin position="31"/>
        <end position="52"/>
    </location>
</feature>
<protein>
    <submittedName>
        <fullName evidence="2">Uncharacterized protein</fullName>
    </submittedName>
</protein>
<proteinExistence type="predicted"/>
<accession>A0A0U1CXA0</accession>
<dbReference type="EMBL" id="CTEC01000001">
    <property type="protein sequence ID" value="CQD03836.1"/>
    <property type="molecule type" value="Genomic_DNA"/>
</dbReference>
<feature type="transmembrane region" description="Helical" evidence="1">
    <location>
        <begin position="58"/>
        <end position="80"/>
    </location>
</feature>
<keyword evidence="1" id="KW-1133">Transmembrane helix</keyword>
<gene>
    <name evidence="2" type="ORF">BN000_00661</name>
</gene>
<organism evidence="2 3">
    <name type="scientific">Mycobacterium europaeum</name>
    <dbReference type="NCBI Taxonomy" id="761804"/>
    <lineage>
        <taxon>Bacteria</taxon>
        <taxon>Bacillati</taxon>
        <taxon>Actinomycetota</taxon>
        <taxon>Actinomycetes</taxon>
        <taxon>Mycobacteriales</taxon>
        <taxon>Mycobacteriaceae</taxon>
        <taxon>Mycobacterium</taxon>
        <taxon>Mycobacterium simiae complex</taxon>
    </lineage>
</organism>
<sequence>MSRTYRDPITGDELTHAEHVSWQLQSLIRNWYFIGAITAATVVVSIIGRAWTFHLMDIWNFSASYLALFIESIVGIAMFSQTRRDAVKIRKIESLGTQLATVIGQLEQMVSDECVVDGRTYDVVTEIAKAMGVDE</sequence>
<evidence type="ECO:0000313" key="2">
    <source>
        <dbReference type="EMBL" id="CQD03836.1"/>
    </source>
</evidence>
<keyword evidence="1" id="KW-0472">Membrane</keyword>
<evidence type="ECO:0000256" key="1">
    <source>
        <dbReference type="SAM" id="Phobius"/>
    </source>
</evidence>
<dbReference type="RefSeq" id="WP_090418421.1">
    <property type="nucleotide sequence ID" value="NZ_CTEC01000001.1"/>
</dbReference>
<keyword evidence="3" id="KW-1185">Reference proteome</keyword>